<dbReference type="Pfam" id="PF03861">
    <property type="entry name" value="ANTAR"/>
    <property type="match status" value="1"/>
</dbReference>
<keyword evidence="5" id="KW-1185">Reference proteome</keyword>
<dbReference type="InterPro" id="IPR005561">
    <property type="entry name" value="ANTAR"/>
</dbReference>
<evidence type="ECO:0000313" key="4">
    <source>
        <dbReference type="EMBL" id="SHE88562.1"/>
    </source>
</evidence>
<dbReference type="Gene3D" id="1.10.10.10">
    <property type="entry name" value="Winged helix-like DNA-binding domain superfamily/Winged helix DNA-binding domain"/>
    <property type="match status" value="1"/>
</dbReference>
<reference evidence="4" key="4">
    <citation type="submission" date="2016-11" db="EMBL/GenBank/DDBJ databases">
        <authorList>
            <person name="Varghese N."/>
            <person name="Submissions S."/>
        </authorList>
    </citation>
    <scope>NUCLEOTIDE SEQUENCE</scope>
    <source>
        <strain evidence="4">DSM 1682</strain>
    </source>
</reference>
<dbReference type="RefSeq" id="WP_066051265.1">
    <property type="nucleotide sequence ID" value="NZ_CP014223.1"/>
</dbReference>
<evidence type="ECO:0000313" key="6">
    <source>
        <dbReference type="Proteomes" id="UP000184204"/>
    </source>
</evidence>
<protein>
    <submittedName>
        <fullName evidence="4">Response regulator receiver and ANTAR domain protein</fullName>
    </submittedName>
    <submittedName>
        <fullName evidence="3">Transcriptional regulatory protein pdtaR</fullName>
    </submittedName>
</protein>
<evidence type="ECO:0000256" key="1">
    <source>
        <dbReference type="SAM" id="Coils"/>
    </source>
</evidence>
<dbReference type="Proteomes" id="UP000068026">
    <property type="component" value="Chromosome"/>
</dbReference>
<dbReference type="GO" id="GO:0003723">
    <property type="term" value="F:RNA binding"/>
    <property type="evidence" value="ECO:0007669"/>
    <property type="project" value="InterPro"/>
</dbReference>
<organism evidence="4 6">
    <name type="scientific">Anaerotignum propionicum DSM 1682</name>
    <dbReference type="NCBI Taxonomy" id="991789"/>
    <lineage>
        <taxon>Bacteria</taxon>
        <taxon>Bacillati</taxon>
        <taxon>Bacillota</taxon>
        <taxon>Clostridia</taxon>
        <taxon>Lachnospirales</taxon>
        <taxon>Anaerotignaceae</taxon>
        <taxon>Anaerotignum</taxon>
    </lineage>
</organism>
<dbReference type="InterPro" id="IPR011006">
    <property type="entry name" value="CheY-like_superfamily"/>
</dbReference>
<dbReference type="SMART" id="SM01012">
    <property type="entry name" value="ANTAR"/>
    <property type="match status" value="1"/>
</dbReference>
<dbReference type="KEGG" id="cpro:CPRO_20810"/>
<dbReference type="EMBL" id="CP014223">
    <property type="protein sequence ID" value="AMJ41662.1"/>
    <property type="molecule type" value="Genomic_DNA"/>
</dbReference>
<dbReference type="Proteomes" id="UP000184204">
    <property type="component" value="Unassembled WGS sequence"/>
</dbReference>
<keyword evidence="1" id="KW-0175">Coiled coil</keyword>
<reference evidence="5" key="2">
    <citation type="submission" date="2016-01" db="EMBL/GenBank/DDBJ databases">
        <authorList>
            <person name="Poehlein A."/>
            <person name="Schlien K."/>
            <person name="Gottschalk G."/>
            <person name="Buckel W."/>
            <person name="Daniel R."/>
        </authorList>
    </citation>
    <scope>NUCLEOTIDE SEQUENCE [LARGE SCALE GENOMIC DNA]</scope>
    <source>
        <strain evidence="5">X2</strain>
    </source>
</reference>
<dbReference type="SUPFAM" id="SSF52172">
    <property type="entry name" value="CheY-like"/>
    <property type="match status" value="1"/>
</dbReference>
<gene>
    <name evidence="3" type="primary">pdtaR</name>
    <name evidence="3" type="ORF">CPRO_20810</name>
    <name evidence="4" type="ORF">SAMN02745151_02102</name>
</gene>
<dbReference type="OrthoDB" id="9808843at2"/>
<evidence type="ECO:0000313" key="5">
    <source>
        <dbReference type="Proteomes" id="UP000068026"/>
    </source>
</evidence>
<feature type="domain" description="ANTAR" evidence="2">
    <location>
        <begin position="123"/>
        <end position="184"/>
    </location>
</feature>
<feature type="coiled-coil region" evidence="1">
    <location>
        <begin position="116"/>
        <end position="143"/>
    </location>
</feature>
<sequence>MNQILIIAGKETEKENLVGLLDYYSSSQIFYASNSKQAKELIASETPSLIIINAPLPSESAQDLAIFMTQRTDASVVLLLPESYRNIKEYSGEDYGILILYKPFKRSEFERTVKFAIAFENRIAKIQEKNKKLQKQLTEFRTVHRAKCLLIQHLHMTEPQAHRYIEKHAMDCRQSKLEVANNILKSYHEI</sequence>
<name>A0A120MKA5_ANAPI</name>
<dbReference type="EMBL" id="FQUA01000009">
    <property type="protein sequence ID" value="SHE88562.1"/>
    <property type="molecule type" value="Genomic_DNA"/>
</dbReference>
<dbReference type="PROSITE" id="PS50921">
    <property type="entry name" value="ANTAR"/>
    <property type="match status" value="1"/>
</dbReference>
<evidence type="ECO:0000313" key="3">
    <source>
        <dbReference type="EMBL" id="AMJ41662.1"/>
    </source>
</evidence>
<evidence type="ECO:0000259" key="2">
    <source>
        <dbReference type="PROSITE" id="PS50921"/>
    </source>
</evidence>
<reference evidence="6" key="3">
    <citation type="submission" date="2016-11" db="EMBL/GenBank/DDBJ databases">
        <authorList>
            <person name="Jaros S."/>
            <person name="Januszkiewicz K."/>
            <person name="Wedrychowicz H."/>
        </authorList>
    </citation>
    <scope>NUCLEOTIDE SEQUENCE [LARGE SCALE GENOMIC DNA]</scope>
    <source>
        <strain evidence="6">DSM 1682</strain>
    </source>
</reference>
<accession>A0A120MKA5</accession>
<dbReference type="InterPro" id="IPR036388">
    <property type="entry name" value="WH-like_DNA-bd_sf"/>
</dbReference>
<dbReference type="PIRSF" id="PIRSF036382">
    <property type="entry name" value="RR_antiterm"/>
    <property type="match status" value="1"/>
</dbReference>
<dbReference type="InterPro" id="IPR008327">
    <property type="entry name" value="Sig_transdc_resp-reg_antiterm"/>
</dbReference>
<proteinExistence type="predicted"/>
<dbReference type="Gene3D" id="3.40.50.2300">
    <property type="match status" value="1"/>
</dbReference>
<reference evidence="3 5" key="1">
    <citation type="journal article" date="2016" name="Genome Announc.">
        <title>Complete Genome Sequence of the Amino Acid-Fermenting Clostridium propionicum X2 (DSM 1682).</title>
        <authorList>
            <person name="Poehlein A."/>
            <person name="Schlien K."/>
            <person name="Chowdhury N.P."/>
            <person name="Gottschalk G."/>
            <person name="Buckel W."/>
            <person name="Daniel R."/>
        </authorList>
    </citation>
    <scope>NUCLEOTIDE SEQUENCE [LARGE SCALE GENOMIC DNA]</scope>
    <source>
        <strain evidence="3 5">X2</strain>
    </source>
</reference>
<dbReference type="AlphaFoldDB" id="A0A120MKA5"/>